<dbReference type="Proteomes" id="UP000279227">
    <property type="component" value="Chromosome"/>
</dbReference>
<dbReference type="AlphaFoldDB" id="A0A448B8I6"/>
<keyword evidence="1" id="KW-1133">Transmembrane helix</keyword>
<feature type="transmembrane region" description="Helical" evidence="1">
    <location>
        <begin position="55"/>
        <end position="76"/>
    </location>
</feature>
<accession>A0A448B8I6</accession>
<proteinExistence type="predicted"/>
<organism evidence="2 3">
    <name type="scientific">Chryseobacterium gleum</name>
    <name type="common">Flavobacterium gleum</name>
    <dbReference type="NCBI Taxonomy" id="250"/>
    <lineage>
        <taxon>Bacteria</taxon>
        <taxon>Pseudomonadati</taxon>
        <taxon>Bacteroidota</taxon>
        <taxon>Flavobacteriia</taxon>
        <taxon>Flavobacteriales</taxon>
        <taxon>Weeksellaceae</taxon>
        <taxon>Chryseobacterium group</taxon>
        <taxon>Chryseobacterium</taxon>
    </lineage>
</organism>
<name>A0A448B8I6_CHRGE</name>
<dbReference type="EMBL" id="LR134289">
    <property type="protein sequence ID" value="VEE10881.1"/>
    <property type="molecule type" value="Genomic_DNA"/>
</dbReference>
<reference evidence="2 3" key="1">
    <citation type="submission" date="2018-12" db="EMBL/GenBank/DDBJ databases">
        <authorList>
            <consortium name="Pathogen Informatics"/>
        </authorList>
    </citation>
    <scope>NUCLEOTIDE SEQUENCE [LARGE SCALE GENOMIC DNA]</scope>
    <source>
        <strain evidence="2 3">NCTC11432</strain>
    </source>
</reference>
<evidence type="ECO:0000313" key="2">
    <source>
        <dbReference type="EMBL" id="VEE10881.1"/>
    </source>
</evidence>
<feature type="transmembrane region" description="Helical" evidence="1">
    <location>
        <begin position="12"/>
        <end position="35"/>
    </location>
</feature>
<dbReference type="RefSeq" id="WP_228370585.1">
    <property type="nucleotide sequence ID" value="NZ_CP068486.1"/>
</dbReference>
<feature type="transmembrane region" description="Helical" evidence="1">
    <location>
        <begin position="83"/>
        <end position="102"/>
    </location>
</feature>
<evidence type="ECO:0000256" key="1">
    <source>
        <dbReference type="SAM" id="Phobius"/>
    </source>
</evidence>
<evidence type="ECO:0000313" key="3">
    <source>
        <dbReference type="Proteomes" id="UP000279227"/>
    </source>
</evidence>
<feature type="transmembrane region" description="Helical" evidence="1">
    <location>
        <begin position="122"/>
        <end position="140"/>
    </location>
</feature>
<gene>
    <name evidence="2" type="ORF">NCTC11432_04503</name>
</gene>
<keyword evidence="1" id="KW-0812">Transmembrane</keyword>
<keyword evidence="1" id="KW-0472">Membrane</keyword>
<dbReference type="GeneID" id="93023598"/>
<protein>
    <submittedName>
        <fullName evidence="2">Uncharacterized protein</fullName>
    </submittedName>
</protein>
<dbReference type="KEGG" id="cgle:NCTC11432_04503"/>
<sequence length="157" mass="18633">MKESKPNQFYSFLKKWFISTAFISLITFLQFYWSMGTFSDRISSGCPECSFFEDAVFISLITGSFLSIVFSLFFFVKRIILRASVEFLLLILLWLFWNYTIFVDRESSWSTYDVTSEIQYTVSLSYLSVILLGCLCIWILHYQEIKARFVFCKNKHH</sequence>